<keyword evidence="7" id="KW-0186">Copper</keyword>
<evidence type="ECO:0000256" key="2">
    <source>
        <dbReference type="ARBA" id="ARBA00004613"/>
    </source>
</evidence>
<evidence type="ECO:0000256" key="11">
    <source>
        <dbReference type="ARBA" id="ARBA00046340"/>
    </source>
</evidence>
<keyword evidence="14" id="KW-1185">Reference proteome</keyword>
<evidence type="ECO:0000256" key="12">
    <source>
        <dbReference type="SAM" id="SignalP"/>
    </source>
</evidence>
<evidence type="ECO:0000256" key="5">
    <source>
        <dbReference type="ARBA" id="ARBA00022729"/>
    </source>
</evidence>
<evidence type="ECO:0000313" key="14">
    <source>
        <dbReference type="Proteomes" id="UP001182556"/>
    </source>
</evidence>
<dbReference type="GO" id="GO:0004497">
    <property type="term" value="F:monooxygenase activity"/>
    <property type="evidence" value="ECO:0007669"/>
    <property type="project" value="UniProtKB-KW"/>
</dbReference>
<keyword evidence="6" id="KW-0560">Oxidoreductase</keyword>
<dbReference type="AlphaFoldDB" id="A0AAD9FT43"/>
<reference evidence="13" key="1">
    <citation type="submission" date="2023-02" db="EMBL/GenBank/DDBJ databases">
        <title>Identification and recombinant expression of a fungal hydrolase from Papiliotrema laurentii that hydrolyzes apple cutin and clears colloidal polyester polyurethane.</title>
        <authorList>
            <consortium name="DOE Joint Genome Institute"/>
            <person name="Roman V.A."/>
            <person name="Bojanowski C."/>
            <person name="Crable B.R."/>
            <person name="Wagner D.N."/>
            <person name="Hung C.S."/>
            <person name="Nadeau L.J."/>
            <person name="Schratz L."/>
            <person name="Haridas S."/>
            <person name="Pangilinan J."/>
            <person name="Lipzen A."/>
            <person name="Na H."/>
            <person name="Yan M."/>
            <person name="Ng V."/>
            <person name="Grigoriev I.V."/>
            <person name="Spatafora J.W."/>
            <person name="Barlow D."/>
            <person name="Biffinger J."/>
            <person name="Kelley-Loughnane N."/>
            <person name="Varaljay V.A."/>
            <person name="Crookes-Goodson W.J."/>
        </authorList>
    </citation>
    <scope>NUCLEOTIDE SEQUENCE</scope>
    <source>
        <strain evidence="13">5307AH</strain>
    </source>
</reference>
<keyword evidence="4" id="KW-0479">Metal-binding</keyword>
<feature type="chain" id="PRO_5042200280" evidence="12">
    <location>
        <begin position="23"/>
        <end position="322"/>
    </location>
</feature>
<dbReference type="Proteomes" id="UP001182556">
    <property type="component" value="Unassembled WGS sequence"/>
</dbReference>
<evidence type="ECO:0000256" key="3">
    <source>
        <dbReference type="ARBA" id="ARBA00022525"/>
    </source>
</evidence>
<protein>
    <submittedName>
        <fullName evidence="13">Uncharacterized protein</fullName>
    </submittedName>
</protein>
<dbReference type="Pfam" id="PF22810">
    <property type="entry name" value="LPMO_AA14"/>
    <property type="match status" value="1"/>
</dbReference>
<evidence type="ECO:0000256" key="1">
    <source>
        <dbReference type="ARBA" id="ARBA00001973"/>
    </source>
</evidence>
<comment type="caution">
    <text evidence="13">The sequence shown here is derived from an EMBL/GenBank/DDBJ whole genome shotgun (WGS) entry which is preliminary data.</text>
</comment>
<evidence type="ECO:0000256" key="4">
    <source>
        <dbReference type="ARBA" id="ARBA00022723"/>
    </source>
</evidence>
<accession>A0AAD9FT43</accession>
<proteinExistence type="inferred from homology"/>
<keyword evidence="10" id="KW-0325">Glycoprotein</keyword>
<keyword evidence="5 12" id="KW-0732">Signal</keyword>
<dbReference type="InterPro" id="IPR054497">
    <property type="entry name" value="LPMO_AA14"/>
</dbReference>
<organism evidence="13 14">
    <name type="scientific">Papiliotrema laurentii</name>
    <name type="common">Cryptococcus laurentii</name>
    <dbReference type="NCBI Taxonomy" id="5418"/>
    <lineage>
        <taxon>Eukaryota</taxon>
        <taxon>Fungi</taxon>
        <taxon>Dikarya</taxon>
        <taxon>Basidiomycota</taxon>
        <taxon>Agaricomycotina</taxon>
        <taxon>Tremellomycetes</taxon>
        <taxon>Tremellales</taxon>
        <taxon>Rhynchogastremaceae</taxon>
        <taxon>Papiliotrema</taxon>
    </lineage>
</organism>
<evidence type="ECO:0000256" key="7">
    <source>
        <dbReference type="ARBA" id="ARBA00023008"/>
    </source>
</evidence>
<comment type="similarity">
    <text evidence="11">Belongs to the polysaccharide monooxygenase AA14 family.</text>
</comment>
<keyword evidence="9" id="KW-1015">Disulfide bond</keyword>
<comment type="subcellular location">
    <subcellularLocation>
        <location evidence="2">Secreted</location>
    </subcellularLocation>
</comment>
<evidence type="ECO:0000256" key="8">
    <source>
        <dbReference type="ARBA" id="ARBA00023033"/>
    </source>
</evidence>
<evidence type="ECO:0000256" key="9">
    <source>
        <dbReference type="ARBA" id="ARBA00023157"/>
    </source>
</evidence>
<dbReference type="GO" id="GO:0046872">
    <property type="term" value="F:metal ion binding"/>
    <property type="evidence" value="ECO:0007669"/>
    <property type="project" value="UniProtKB-KW"/>
</dbReference>
<dbReference type="EMBL" id="JAODAN010000003">
    <property type="protein sequence ID" value="KAK1925801.1"/>
    <property type="molecule type" value="Genomic_DNA"/>
</dbReference>
<keyword evidence="3" id="KW-0964">Secreted</keyword>
<comment type="cofactor">
    <cofactor evidence="1">
        <name>Cu(2+)</name>
        <dbReference type="ChEBI" id="CHEBI:29036"/>
    </cofactor>
</comment>
<evidence type="ECO:0000256" key="6">
    <source>
        <dbReference type="ARBA" id="ARBA00023002"/>
    </source>
</evidence>
<feature type="signal peptide" evidence="12">
    <location>
        <begin position="1"/>
        <end position="22"/>
    </location>
</feature>
<sequence length="322" mass="34788">MKGSVLSAGLVLVLASIGGVEGHIAMWNKGLFGYNYPGQAGDSKQYYNGNAVVAPLRKFDNLTESDWFAHGMKAYPPVAGDFMELVSGSNYTAELACNRAWTSMRDPSETKKLNTYACPEVGPMHTMNQLGKPPALKWLGGTAIAIAYTSDEQAVKPNDFTVISVNYTSVWYRETVYQIPQGMPECPKGGCLCTWNWYHLSGNGEGYGNEFYNTLYRCTVTGATSSRNSIPLGAAHLPQLCPTNQTCNAGPKMPMYTFLDSGMNIIPDPPKNPTYNARYGFSDGAQTDIFTVSADSGGFKLLPSVLASALAVLLVVLASSIF</sequence>
<evidence type="ECO:0000256" key="10">
    <source>
        <dbReference type="ARBA" id="ARBA00023180"/>
    </source>
</evidence>
<gene>
    <name evidence="13" type="ORF">DB88DRAFT_212042</name>
</gene>
<name>A0AAD9FT43_PAPLA</name>
<dbReference type="GO" id="GO:0005576">
    <property type="term" value="C:extracellular region"/>
    <property type="evidence" value="ECO:0007669"/>
    <property type="project" value="UniProtKB-SubCell"/>
</dbReference>
<evidence type="ECO:0000313" key="13">
    <source>
        <dbReference type="EMBL" id="KAK1925801.1"/>
    </source>
</evidence>
<keyword evidence="8" id="KW-0503">Monooxygenase</keyword>